<accession>A0A9E2SCZ4</accession>
<comment type="caution">
    <text evidence="3">The sequence shown here is derived from an EMBL/GenBank/DDBJ whole genome shotgun (WGS) entry which is preliminary data.</text>
</comment>
<evidence type="ECO:0000259" key="2">
    <source>
        <dbReference type="Pfam" id="PF11412"/>
    </source>
</evidence>
<dbReference type="AlphaFoldDB" id="A0A9E2SCZ4"/>
<feature type="domain" description="Thiol:disulfide interchange protein DsbD N-terminal" evidence="2">
    <location>
        <begin position="534"/>
        <end position="639"/>
    </location>
</feature>
<dbReference type="InterPro" id="IPR028250">
    <property type="entry name" value="DsbDN"/>
</dbReference>
<evidence type="ECO:0000313" key="3">
    <source>
        <dbReference type="EMBL" id="MBV4360401.1"/>
    </source>
</evidence>
<name>A0A9E2SCZ4_9BACT</name>
<dbReference type="Proteomes" id="UP000812270">
    <property type="component" value="Unassembled WGS sequence"/>
</dbReference>
<dbReference type="EMBL" id="JAHSPG010000018">
    <property type="protein sequence ID" value="MBV4360401.1"/>
    <property type="molecule type" value="Genomic_DNA"/>
</dbReference>
<evidence type="ECO:0000256" key="1">
    <source>
        <dbReference type="SAM" id="SignalP"/>
    </source>
</evidence>
<dbReference type="Pfam" id="PF11412">
    <property type="entry name" value="DsbD_N"/>
    <property type="match status" value="1"/>
</dbReference>
<reference evidence="3" key="1">
    <citation type="submission" date="2021-06" db="EMBL/GenBank/DDBJ databases">
        <authorList>
            <person name="Huq M.A."/>
        </authorList>
    </citation>
    <scope>NUCLEOTIDE SEQUENCE</scope>
    <source>
        <strain evidence="3">MAH-26</strain>
    </source>
</reference>
<feature type="chain" id="PRO_5039724274" evidence="1">
    <location>
        <begin position="20"/>
        <end position="642"/>
    </location>
</feature>
<feature type="signal peptide" evidence="1">
    <location>
        <begin position="1"/>
        <end position="19"/>
    </location>
</feature>
<protein>
    <submittedName>
        <fullName evidence="3">Protein-disulfide reductase DsbD N-terminal domain-containing protein</fullName>
    </submittedName>
</protein>
<gene>
    <name evidence="3" type="ORF">KTO63_24770</name>
</gene>
<keyword evidence="4" id="KW-1185">Reference proteome</keyword>
<evidence type="ECO:0000313" key="4">
    <source>
        <dbReference type="Proteomes" id="UP000812270"/>
    </source>
</evidence>
<dbReference type="RefSeq" id="WP_217794742.1">
    <property type="nucleotide sequence ID" value="NZ_JAHSPG010000018.1"/>
</dbReference>
<organism evidence="3 4">
    <name type="scientific">Pinibacter aurantiacus</name>
    <dbReference type="NCBI Taxonomy" id="2851599"/>
    <lineage>
        <taxon>Bacteria</taxon>
        <taxon>Pseudomonadati</taxon>
        <taxon>Bacteroidota</taxon>
        <taxon>Chitinophagia</taxon>
        <taxon>Chitinophagales</taxon>
        <taxon>Chitinophagaceae</taxon>
        <taxon>Pinibacter</taxon>
    </lineage>
</organism>
<sequence>MKKYLVFLLAVAFSSIAMAQSKSGAKQNLKILFVGGSANWSREHFTSNEEMKQDTIRRIASFVEMLNKYFTSVTAIDAKDYQQKMSDNFDVTVFDGAPKAIAKSATITDASGKVIGYKSAAYLTEDFDKPTVFIGEMGEKLGRSIGLKADWYCLCLDAHAHNFRKEHPIFKGPFPVKMTIETRPTPEDAFHYQYFSNTKYPATLSMWQVQTKGYITDKYFRIGMVARPWGFEDSPDAEYISSGVCAKTLDAVALGRHGNFFHWGFAASPEYMTDEAQTVLANAIVYISKYNGKSVIARKYTDRRATREYLKEKKYYASKDALEMSNTIAENFNKSMLAEKADAEAKKAKGENLTAEEKRSLDFQPMPKLSFEEFLKKQQGDLFQKFGTDSKAYIKYYDDNKDYFYAFDESYKIIVDEDVKSLGIPNYDKRLLDKCIHMLEKNEETEKAKRILDRYTLATFSTPAEWRQWFDKYKDKMFFTETGGYYFMINTYDKNVEGNDYKKKLQSKSYSQVKTGQTSDVEPVSIAAGIVDKDASEKQVVVKMKIHPGYHIYAFVSQTDPYIETKVNVSVPVGYSLSAEMKKPSFKYFNDSGTTIYDDEVMFVQDIKGEGKADLTCTVSYQCCDDHICFPPVEKEYKLQVL</sequence>
<keyword evidence="1" id="KW-0732">Signal</keyword>
<proteinExistence type="predicted"/>